<accession>A0AAD7DCZ0</accession>
<sequence length="95" mass="10486">MAPVAVEHSVRALYALRRTKKPHSDRHPRMRPATPGSGTAALTTLEYDQAALTTHVHGHAARSGRIHAPQHNRISGLDPVLWGTAIVRRRLHPNL</sequence>
<feature type="compositionally biased region" description="Basic residues" evidence="1">
    <location>
        <begin position="19"/>
        <end position="30"/>
    </location>
</feature>
<organism evidence="2 3">
    <name type="scientific">Mycena rosella</name>
    <name type="common">Pink bonnet</name>
    <name type="synonym">Agaricus rosellus</name>
    <dbReference type="NCBI Taxonomy" id="1033263"/>
    <lineage>
        <taxon>Eukaryota</taxon>
        <taxon>Fungi</taxon>
        <taxon>Dikarya</taxon>
        <taxon>Basidiomycota</taxon>
        <taxon>Agaricomycotina</taxon>
        <taxon>Agaricomycetes</taxon>
        <taxon>Agaricomycetidae</taxon>
        <taxon>Agaricales</taxon>
        <taxon>Marasmiineae</taxon>
        <taxon>Mycenaceae</taxon>
        <taxon>Mycena</taxon>
    </lineage>
</organism>
<evidence type="ECO:0000313" key="3">
    <source>
        <dbReference type="Proteomes" id="UP001221757"/>
    </source>
</evidence>
<gene>
    <name evidence="2" type="ORF">B0H17DRAFT_1203568</name>
</gene>
<protein>
    <submittedName>
        <fullName evidence="2">Uncharacterized protein</fullName>
    </submittedName>
</protein>
<comment type="caution">
    <text evidence="2">The sequence shown here is derived from an EMBL/GenBank/DDBJ whole genome shotgun (WGS) entry which is preliminary data.</text>
</comment>
<proteinExistence type="predicted"/>
<dbReference type="EMBL" id="JARKIE010000087">
    <property type="protein sequence ID" value="KAJ7687504.1"/>
    <property type="molecule type" value="Genomic_DNA"/>
</dbReference>
<evidence type="ECO:0000256" key="1">
    <source>
        <dbReference type="SAM" id="MobiDB-lite"/>
    </source>
</evidence>
<keyword evidence="3" id="KW-1185">Reference proteome</keyword>
<dbReference type="AlphaFoldDB" id="A0AAD7DCZ0"/>
<name>A0AAD7DCZ0_MYCRO</name>
<reference evidence="2" key="1">
    <citation type="submission" date="2023-03" db="EMBL/GenBank/DDBJ databases">
        <title>Massive genome expansion in bonnet fungi (Mycena s.s.) driven by repeated elements and novel gene families across ecological guilds.</title>
        <authorList>
            <consortium name="Lawrence Berkeley National Laboratory"/>
            <person name="Harder C.B."/>
            <person name="Miyauchi S."/>
            <person name="Viragh M."/>
            <person name="Kuo A."/>
            <person name="Thoen E."/>
            <person name="Andreopoulos B."/>
            <person name="Lu D."/>
            <person name="Skrede I."/>
            <person name="Drula E."/>
            <person name="Henrissat B."/>
            <person name="Morin E."/>
            <person name="Kohler A."/>
            <person name="Barry K."/>
            <person name="LaButti K."/>
            <person name="Morin E."/>
            <person name="Salamov A."/>
            <person name="Lipzen A."/>
            <person name="Mereny Z."/>
            <person name="Hegedus B."/>
            <person name="Baldrian P."/>
            <person name="Stursova M."/>
            <person name="Weitz H."/>
            <person name="Taylor A."/>
            <person name="Grigoriev I.V."/>
            <person name="Nagy L.G."/>
            <person name="Martin F."/>
            <person name="Kauserud H."/>
        </authorList>
    </citation>
    <scope>NUCLEOTIDE SEQUENCE</scope>
    <source>
        <strain evidence="2">CBHHK067</strain>
    </source>
</reference>
<feature type="region of interest" description="Disordered" evidence="1">
    <location>
        <begin position="19"/>
        <end position="39"/>
    </location>
</feature>
<dbReference type="Proteomes" id="UP001221757">
    <property type="component" value="Unassembled WGS sequence"/>
</dbReference>
<evidence type="ECO:0000313" key="2">
    <source>
        <dbReference type="EMBL" id="KAJ7687504.1"/>
    </source>
</evidence>